<evidence type="ECO:0000313" key="3">
    <source>
        <dbReference type="Ensembl" id="ENSHHUP00000057987.1"/>
    </source>
</evidence>
<dbReference type="SUPFAM" id="SSF49785">
    <property type="entry name" value="Galactose-binding domain-like"/>
    <property type="match status" value="1"/>
</dbReference>
<proteinExistence type="predicted"/>
<keyword evidence="4" id="KW-1185">Reference proteome</keyword>
<dbReference type="PANTHER" id="PTHR46806">
    <property type="entry name" value="F5/8 TYPE C DOMAIN-CONTAINING PROTEIN"/>
    <property type="match status" value="1"/>
</dbReference>
<dbReference type="PANTHER" id="PTHR46806:SF11">
    <property type="entry name" value="MILK FAT GLOBULE EGF AND FACTOR V_VIII DOMAIN CONTAINING"/>
    <property type="match status" value="1"/>
</dbReference>
<dbReference type="Gene3D" id="2.60.120.260">
    <property type="entry name" value="Galactose-binding domain-like"/>
    <property type="match status" value="1"/>
</dbReference>
<dbReference type="FunFam" id="2.60.120.260:FF:000002">
    <property type="entry name" value="Coagulation factor VIII"/>
    <property type="match status" value="1"/>
</dbReference>
<evidence type="ECO:0000259" key="2">
    <source>
        <dbReference type="PROSITE" id="PS50022"/>
    </source>
</evidence>
<dbReference type="PROSITE" id="PS50022">
    <property type="entry name" value="FA58C_3"/>
    <property type="match status" value="1"/>
</dbReference>
<reference evidence="4" key="1">
    <citation type="submission" date="2018-06" db="EMBL/GenBank/DDBJ databases">
        <title>Genome assembly of Danube salmon.</title>
        <authorList>
            <person name="Macqueen D.J."/>
            <person name="Gundappa M.K."/>
        </authorList>
    </citation>
    <scope>NUCLEOTIDE SEQUENCE [LARGE SCALE GENOMIC DNA]</scope>
</reference>
<dbReference type="GO" id="GO:0038023">
    <property type="term" value="F:signaling receptor activity"/>
    <property type="evidence" value="ECO:0007669"/>
    <property type="project" value="TreeGrafter"/>
</dbReference>
<dbReference type="Proteomes" id="UP000314982">
    <property type="component" value="Unassembled WGS sequence"/>
</dbReference>
<reference evidence="3" key="2">
    <citation type="submission" date="2025-08" db="UniProtKB">
        <authorList>
            <consortium name="Ensembl"/>
        </authorList>
    </citation>
    <scope>IDENTIFICATION</scope>
</reference>
<dbReference type="InterPro" id="IPR050633">
    <property type="entry name" value="Neuropilin_MCO_CoagFactor"/>
</dbReference>
<evidence type="ECO:0000313" key="4">
    <source>
        <dbReference type="Proteomes" id="UP000314982"/>
    </source>
</evidence>
<dbReference type="PROSITE" id="PS01286">
    <property type="entry name" value="FA58C_2"/>
    <property type="match status" value="1"/>
</dbReference>
<protein>
    <submittedName>
        <fullName evidence="3">Milk fat globule-EGF factor 8 protein b</fullName>
    </submittedName>
</protein>
<dbReference type="Ensembl" id="ENSHHUT00000059978.1">
    <property type="protein sequence ID" value="ENSHHUP00000057987.1"/>
    <property type="gene ID" value="ENSHHUG00000034506.1"/>
</dbReference>
<name>A0A4W5P3S2_9TELE</name>
<dbReference type="GO" id="GO:0005886">
    <property type="term" value="C:plasma membrane"/>
    <property type="evidence" value="ECO:0007669"/>
    <property type="project" value="TreeGrafter"/>
</dbReference>
<dbReference type="InterPro" id="IPR000421">
    <property type="entry name" value="FA58C"/>
</dbReference>
<accession>A0A4W5P3S2</accession>
<dbReference type="GeneTree" id="ENSGT00940000156049"/>
<dbReference type="SMART" id="SM00231">
    <property type="entry name" value="FA58C"/>
    <property type="match status" value="1"/>
</dbReference>
<keyword evidence="1" id="KW-1015">Disulfide bond</keyword>
<dbReference type="AlphaFoldDB" id="A0A4W5P3S2"/>
<feature type="domain" description="F5/8 type C" evidence="2">
    <location>
        <begin position="26"/>
        <end position="182"/>
    </location>
</feature>
<organism evidence="3 4">
    <name type="scientific">Hucho hucho</name>
    <name type="common">huchen</name>
    <dbReference type="NCBI Taxonomy" id="62062"/>
    <lineage>
        <taxon>Eukaryota</taxon>
        <taxon>Metazoa</taxon>
        <taxon>Chordata</taxon>
        <taxon>Craniata</taxon>
        <taxon>Vertebrata</taxon>
        <taxon>Euteleostomi</taxon>
        <taxon>Actinopterygii</taxon>
        <taxon>Neopterygii</taxon>
        <taxon>Teleostei</taxon>
        <taxon>Protacanthopterygii</taxon>
        <taxon>Salmoniformes</taxon>
        <taxon>Salmonidae</taxon>
        <taxon>Salmoninae</taxon>
        <taxon>Hucho</taxon>
    </lineage>
</organism>
<dbReference type="CDD" id="cd00057">
    <property type="entry name" value="FA58C"/>
    <property type="match status" value="1"/>
</dbReference>
<reference evidence="3" key="3">
    <citation type="submission" date="2025-09" db="UniProtKB">
        <authorList>
            <consortium name="Ensembl"/>
        </authorList>
    </citation>
    <scope>IDENTIFICATION</scope>
</reference>
<dbReference type="Pfam" id="PF00754">
    <property type="entry name" value="F5_F8_type_C"/>
    <property type="match status" value="1"/>
</dbReference>
<sequence length="261" mass="29041">MPGPKVASNLDGESLYELSLFVTTSCISLIGMEGGEIVESQISASSVHYGIMGLQRWGPELARLNNQGMVNAWTAANHDKNPWMEINMQKKMRLTGIITQGASRMGIAEYIKVFKVSSSFDGKTYTPYRPEGQRKDKVFVGNIDNDSTKTNLFDPPIVAQFIRIIPVVCRKACTLRMELVGCELNGKPTKTYKPHQVKGIKLGTCGLHCVDTVALADSKRSLFRWPNTSLDLVMVRPHTVGNGLDSIQRETHAVQQWRRNS</sequence>
<dbReference type="InterPro" id="IPR008979">
    <property type="entry name" value="Galactose-bd-like_sf"/>
</dbReference>
<evidence type="ECO:0000256" key="1">
    <source>
        <dbReference type="ARBA" id="ARBA00023157"/>
    </source>
</evidence>